<keyword evidence="3" id="KW-1185">Reference proteome</keyword>
<proteinExistence type="predicted"/>
<reference evidence="2 3" key="1">
    <citation type="journal article" date="2023" name="Insect Mol. Biol.">
        <title>Genome sequencing provides insights into the evolution of gene families encoding plant cell wall-degrading enzymes in longhorned beetles.</title>
        <authorList>
            <person name="Shin N.R."/>
            <person name="Okamura Y."/>
            <person name="Kirsch R."/>
            <person name="Pauchet Y."/>
        </authorList>
    </citation>
    <scope>NUCLEOTIDE SEQUENCE [LARGE SCALE GENOMIC DNA]</scope>
    <source>
        <strain evidence="2">EAD_L_NR</strain>
    </source>
</reference>
<keyword evidence="1" id="KW-0812">Transmembrane</keyword>
<feature type="transmembrane region" description="Helical" evidence="1">
    <location>
        <begin position="49"/>
        <end position="73"/>
    </location>
</feature>
<sequence length="159" mass="16835">MQILPIVVVASPTKDLVLGRTYVVPAETPVETFNLLRLSNDSGISVQQILYVILTPIQQVIGSVLSLICTLIAPVTTTVETLRAVILVNVIAVLQIVVPILSIIAPQYGIVVQIGQILLNAGNQLLYNGTVAVQTYGCSTIDAVNDAITSIVDAIVGIF</sequence>
<organism evidence="2 3">
    <name type="scientific">Exocentrus adspersus</name>
    <dbReference type="NCBI Taxonomy" id="1586481"/>
    <lineage>
        <taxon>Eukaryota</taxon>
        <taxon>Metazoa</taxon>
        <taxon>Ecdysozoa</taxon>
        <taxon>Arthropoda</taxon>
        <taxon>Hexapoda</taxon>
        <taxon>Insecta</taxon>
        <taxon>Pterygota</taxon>
        <taxon>Neoptera</taxon>
        <taxon>Endopterygota</taxon>
        <taxon>Coleoptera</taxon>
        <taxon>Polyphaga</taxon>
        <taxon>Cucujiformia</taxon>
        <taxon>Chrysomeloidea</taxon>
        <taxon>Cerambycidae</taxon>
        <taxon>Lamiinae</taxon>
        <taxon>Acanthocinini</taxon>
        <taxon>Exocentrus</taxon>
    </lineage>
</organism>
<feature type="transmembrane region" description="Helical" evidence="1">
    <location>
        <begin position="85"/>
        <end position="105"/>
    </location>
</feature>
<protein>
    <submittedName>
        <fullName evidence="2">Uncharacterized protein</fullName>
    </submittedName>
</protein>
<dbReference type="Proteomes" id="UP001159042">
    <property type="component" value="Unassembled WGS sequence"/>
</dbReference>
<evidence type="ECO:0000313" key="2">
    <source>
        <dbReference type="EMBL" id="KAJ8924965.1"/>
    </source>
</evidence>
<evidence type="ECO:0000313" key="3">
    <source>
        <dbReference type="Proteomes" id="UP001159042"/>
    </source>
</evidence>
<keyword evidence="1" id="KW-1133">Transmembrane helix</keyword>
<evidence type="ECO:0000256" key="1">
    <source>
        <dbReference type="SAM" id="Phobius"/>
    </source>
</evidence>
<keyword evidence="1" id="KW-0472">Membrane</keyword>
<dbReference type="AlphaFoldDB" id="A0AAV8WFV5"/>
<accession>A0AAV8WFV5</accession>
<gene>
    <name evidence="2" type="ORF">NQ315_001130</name>
</gene>
<dbReference type="EMBL" id="JANEYG010000002">
    <property type="protein sequence ID" value="KAJ8924965.1"/>
    <property type="molecule type" value="Genomic_DNA"/>
</dbReference>
<comment type="caution">
    <text evidence="2">The sequence shown here is derived from an EMBL/GenBank/DDBJ whole genome shotgun (WGS) entry which is preliminary data.</text>
</comment>
<name>A0AAV8WFV5_9CUCU</name>